<evidence type="ECO:0000313" key="2">
    <source>
        <dbReference type="Proteomes" id="UP000179807"/>
    </source>
</evidence>
<dbReference type="RefSeq" id="XP_068349282.1">
    <property type="nucleotide sequence ID" value="XM_068511575.1"/>
</dbReference>
<gene>
    <name evidence="1" type="ORF">TRFO_37678</name>
</gene>
<sequence length="439" mass="51047">MVKYDEISEQTSQFRSRMEYYDDIMEWLNEVADMKQPHESEMKKLTEVLQNESGKETYLMISEWLATKQVLEFNLFMRMIPLFRILFEKLKNASPLISQEYVDLLYHCTVSFTAEERNEVYNYLITNDLDEVPSYKIFISLFSSHVTNKLVDSILPTFLGDSKTVDSTVAKHFFELPPAYQISFARCATIYPDIFISLSIERITKYLFESRNPDHQRDGIELVKNISSPSSPRDLFVNILRIGPHLTKIEDAQNSWKIAKNLISNFSENDRFYSYQATLESKDLPEVAHSAICQQLEREISHSKSGIFRSPMIVNILPFILDISILSNLIVNLETVLTILNFLQFLLLLDRRIHCFRIFGTKEVMDNIEKCIKSVKSSLTKAIENNEKPKEEKIKGMKIMNVNSQEIDCDFDKITQSNKLSFARIQFVLNEIVDILEGK</sequence>
<protein>
    <submittedName>
        <fullName evidence="1">Uncharacterized protein</fullName>
    </submittedName>
</protein>
<organism evidence="1 2">
    <name type="scientific">Tritrichomonas foetus</name>
    <dbReference type="NCBI Taxonomy" id="1144522"/>
    <lineage>
        <taxon>Eukaryota</taxon>
        <taxon>Metamonada</taxon>
        <taxon>Parabasalia</taxon>
        <taxon>Tritrichomonadida</taxon>
        <taxon>Tritrichomonadidae</taxon>
        <taxon>Tritrichomonas</taxon>
    </lineage>
</organism>
<comment type="caution">
    <text evidence="1">The sequence shown here is derived from an EMBL/GenBank/DDBJ whole genome shotgun (WGS) entry which is preliminary data.</text>
</comment>
<dbReference type="VEuPathDB" id="TrichDB:TRFO_37678"/>
<name>A0A1J4JBW0_9EUKA</name>
<reference evidence="1" key="1">
    <citation type="submission" date="2016-10" db="EMBL/GenBank/DDBJ databases">
        <authorList>
            <person name="Benchimol M."/>
            <person name="Almeida L.G."/>
            <person name="Vasconcelos A.T."/>
            <person name="Perreira-Neves A."/>
            <person name="Rosa I.A."/>
            <person name="Tasca T."/>
            <person name="Bogo M.R."/>
            <person name="de Souza W."/>
        </authorList>
    </citation>
    <scope>NUCLEOTIDE SEQUENCE [LARGE SCALE GENOMIC DNA]</scope>
    <source>
        <strain evidence="1">K</strain>
    </source>
</reference>
<accession>A0A1J4JBW0</accession>
<dbReference type="EMBL" id="MLAK01001195">
    <property type="protein sequence ID" value="OHS96145.1"/>
    <property type="molecule type" value="Genomic_DNA"/>
</dbReference>
<dbReference type="GeneID" id="94846279"/>
<keyword evidence="2" id="KW-1185">Reference proteome</keyword>
<dbReference type="Proteomes" id="UP000179807">
    <property type="component" value="Unassembled WGS sequence"/>
</dbReference>
<proteinExistence type="predicted"/>
<dbReference type="AlphaFoldDB" id="A0A1J4JBW0"/>
<evidence type="ECO:0000313" key="1">
    <source>
        <dbReference type="EMBL" id="OHS96145.1"/>
    </source>
</evidence>